<feature type="transmembrane region" description="Helical" evidence="9">
    <location>
        <begin position="189"/>
        <end position="211"/>
    </location>
</feature>
<dbReference type="eggNOG" id="COG2814">
    <property type="taxonomic scope" value="Bacteria"/>
</dbReference>
<organism evidence="11 12">
    <name type="scientific">Photobacterium aphoticum</name>
    <dbReference type="NCBI Taxonomy" id="754436"/>
    <lineage>
        <taxon>Bacteria</taxon>
        <taxon>Pseudomonadati</taxon>
        <taxon>Pseudomonadota</taxon>
        <taxon>Gammaproteobacteria</taxon>
        <taxon>Vibrionales</taxon>
        <taxon>Vibrionaceae</taxon>
        <taxon>Photobacterium</taxon>
    </lineage>
</organism>
<accession>A0A090QJE8</accession>
<dbReference type="STRING" id="754436.JCM19237_5894"/>
<protein>
    <submittedName>
        <fullName evidence="11">Sugar efflux transporter B</fullName>
    </submittedName>
</protein>
<feature type="transmembrane region" description="Helical" evidence="9">
    <location>
        <begin position="6"/>
        <end position="29"/>
    </location>
</feature>
<dbReference type="PANTHER" id="PTHR23535:SF2">
    <property type="entry name" value="SUGAR EFFLUX TRANSPORTER A-RELATED"/>
    <property type="match status" value="1"/>
</dbReference>
<keyword evidence="5" id="KW-0762">Sugar transport</keyword>
<evidence type="ECO:0000256" key="4">
    <source>
        <dbReference type="ARBA" id="ARBA00022475"/>
    </source>
</evidence>
<keyword evidence="8 9" id="KW-0472">Membrane</keyword>
<evidence type="ECO:0000256" key="5">
    <source>
        <dbReference type="ARBA" id="ARBA00022597"/>
    </source>
</evidence>
<evidence type="ECO:0000256" key="2">
    <source>
        <dbReference type="ARBA" id="ARBA00006523"/>
    </source>
</evidence>
<feature type="domain" description="Major facilitator superfamily (MFS) profile" evidence="10">
    <location>
        <begin position="66"/>
        <end position="255"/>
    </location>
</feature>
<gene>
    <name evidence="11" type="ORF">JCM19237_5894</name>
</gene>
<dbReference type="AlphaFoldDB" id="A0A090QJE8"/>
<feature type="transmembrane region" description="Helical" evidence="9">
    <location>
        <begin position="217"/>
        <end position="240"/>
    </location>
</feature>
<dbReference type="Proteomes" id="UP000029227">
    <property type="component" value="Unassembled WGS sequence"/>
</dbReference>
<evidence type="ECO:0000313" key="12">
    <source>
        <dbReference type="Proteomes" id="UP000029227"/>
    </source>
</evidence>
<sequence length="255" mass="27665">MKSAFGFSASFLAASVATAITIVITVFFIPSIQKEAKTSTTEESQGASHPNDAVHQKTKRKLNSRIVIFSVAIVFMFSASNLYINVMPLYLSKELLIGTQWVGILFGLAAFCEIPIMMNAGKMAHRFGTLRVLSVGLICGSLFYIGMLNLRELNGFMALQILNGVFIGLTATLGMVAMQDMMKDRLGTASTLFTSLMQVSTLISSLAIGIVGELFSYYGAFYVSLSSVTLSLFILIYLIITERRTMTDAVSHAAG</sequence>
<evidence type="ECO:0000256" key="8">
    <source>
        <dbReference type="ARBA" id="ARBA00023136"/>
    </source>
</evidence>
<proteinExistence type="inferred from homology"/>
<dbReference type="InterPro" id="IPR036259">
    <property type="entry name" value="MFS_trans_sf"/>
</dbReference>
<dbReference type="InterPro" id="IPR020846">
    <property type="entry name" value="MFS_dom"/>
</dbReference>
<dbReference type="PANTHER" id="PTHR23535">
    <property type="entry name" value="SUGAR EFFLUX TRANSPORTER A-RELATED"/>
    <property type="match status" value="1"/>
</dbReference>
<feature type="transmembrane region" description="Helical" evidence="9">
    <location>
        <begin position="66"/>
        <end position="84"/>
    </location>
</feature>
<feature type="transmembrane region" description="Helical" evidence="9">
    <location>
        <begin position="156"/>
        <end position="177"/>
    </location>
</feature>
<dbReference type="EMBL" id="BBMN01000001">
    <property type="protein sequence ID" value="GAL03001.1"/>
    <property type="molecule type" value="Genomic_DNA"/>
</dbReference>
<comment type="subcellular location">
    <subcellularLocation>
        <location evidence="1">Cell membrane</location>
        <topology evidence="1">Multi-pass membrane protein</topology>
    </subcellularLocation>
</comment>
<evidence type="ECO:0000313" key="11">
    <source>
        <dbReference type="EMBL" id="GAL03001.1"/>
    </source>
</evidence>
<feature type="transmembrane region" description="Helical" evidence="9">
    <location>
        <begin position="96"/>
        <end position="118"/>
    </location>
</feature>
<evidence type="ECO:0000256" key="7">
    <source>
        <dbReference type="ARBA" id="ARBA00022989"/>
    </source>
</evidence>
<keyword evidence="7 9" id="KW-1133">Transmembrane helix</keyword>
<name>A0A090QJE8_9GAMM</name>
<feature type="transmembrane region" description="Helical" evidence="9">
    <location>
        <begin position="130"/>
        <end position="150"/>
    </location>
</feature>
<dbReference type="Gene3D" id="1.20.1250.20">
    <property type="entry name" value="MFS general substrate transporter like domains"/>
    <property type="match status" value="1"/>
</dbReference>
<evidence type="ECO:0000256" key="9">
    <source>
        <dbReference type="SAM" id="Phobius"/>
    </source>
</evidence>
<dbReference type="InterPro" id="IPR011701">
    <property type="entry name" value="MFS"/>
</dbReference>
<evidence type="ECO:0000256" key="1">
    <source>
        <dbReference type="ARBA" id="ARBA00004651"/>
    </source>
</evidence>
<comment type="similarity">
    <text evidence="2">Belongs to the major facilitator superfamily. Set transporter family.</text>
</comment>
<comment type="caution">
    <text evidence="11">The sequence shown here is derived from an EMBL/GenBank/DDBJ whole genome shotgun (WGS) entry which is preliminary data.</text>
</comment>
<evidence type="ECO:0000259" key="10">
    <source>
        <dbReference type="PROSITE" id="PS50850"/>
    </source>
</evidence>
<keyword evidence="3" id="KW-0813">Transport</keyword>
<dbReference type="SUPFAM" id="SSF103473">
    <property type="entry name" value="MFS general substrate transporter"/>
    <property type="match status" value="1"/>
</dbReference>
<keyword evidence="6 9" id="KW-0812">Transmembrane</keyword>
<keyword evidence="4" id="KW-1003">Cell membrane</keyword>
<evidence type="ECO:0000256" key="3">
    <source>
        <dbReference type="ARBA" id="ARBA00022448"/>
    </source>
</evidence>
<dbReference type="Pfam" id="PF07690">
    <property type="entry name" value="MFS_1"/>
    <property type="match status" value="1"/>
</dbReference>
<dbReference type="GO" id="GO:0005886">
    <property type="term" value="C:plasma membrane"/>
    <property type="evidence" value="ECO:0007669"/>
    <property type="project" value="UniProtKB-SubCell"/>
</dbReference>
<dbReference type="GO" id="GO:0022857">
    <property type="term" value="F:transmembrane transporter activity"/>
    <property type="evidence" value="ECO:0007669"/>
    <property type="project" value="InterPro"/>
</dbReference>
<dbReference type="PROSITE" id="PS50850">
    <property type="entry name" value="MFS"/>
    <property type="match status" value="1"/>
</dbReference>
<evidence type="ECO:0000256" key="6">
    <source>
        <dbReference type="ARBA" id="ARBA00022692"/>
    </source>
</evidence>
<reference evidence="11 12" key="1">
    <citation type="journal article" date="2014" name="Genome Announc.">
        <title>Draft Genome Sequences of Two Vibrionaceae Species, Vibrio ponticus C121 and Photobacterium aphoticum C119, Isolated as Coral Reef Microbiota.</title>
        <authorList>
            <person name="Al-saari N."/>
            <person name="Meirelles P.M."/>
            <person name="Mino S."/>
            <person name="Suda W."/>
            <person name="Oshima K."/>
            <person name="Hattori M."/>
            <person name="Ohkuma M."/>
            <person name="Thompson F.L."/>
            <person name="Gomez-Gil B."/>
            <person name="Sawabe T."/>
            <person name="Sawabe T."/>
        </authorList>
    </citation>
    <scope>NUCLEOTIDE SEQUENCE [LARGE SCALE GENOMIC DNA]</scope>
    <source>
        <strain evidence="11 12">JCM 19237</strain>
    </source>
</reference>